<keyword evidence="3" id="KW-1185">Reference proteome</keyword>
<dbReference type="Proteomes" id="UP000065511">
    <property type="component" value="Chromosome"/>
</dbReference>
<accession>A0ABN4JCX5</accession>
<dbReference type="EMBL" id="CP013614">
    <property type="protein sequence ID" value="ALS02764.1"/>
    <property type="molecule type" value="Genomic_DNA"/>
</dbReference>
<evidence type="ECO:0000256" key="1">
    <source>
        <dbReference type="SAM" id="Phobius"/>
    </source>
</evidence>
<dbReference type="Pfam" id="PF22564">
    <property type="entry name" value="HAAS"/>
    <property type="match status" value="1"/>
</dbReference>
<feature type="transmembrane region" description="Helical" evidence="1">
    <location>
        <begin position="150"/>
        <end position="174"/>
    </location>
</feature>
<feature type="transmembrane region" description="Helical" evidence="1">
    <location>
        <begin position="83"/>
        <end position="110"/>
    </location>
</feature>
<name>A0ABN4JCX5_9ENTE</name>
<keyword evidence="1" id="KW-0812">Transmembrane</keyword>
<keyword evidence="1" id="KW-0472">Membrane</keyword>
<proteinExistence type="predicted"/>
<evidence type="ECO:0008006" key="4">
    <source>
        <dbReference type="Google" id="ProtNLM"/>
    </source>
</evidence>
<reference evidence="2 3" key="1">
    <citation type="submission" date="2015-12" db="EMBL/GenBank/DDBJ databases">
        <authorList>
            <person name="Lauer A."/>
            <person name="Humrighouse B."/>
            <person name="Loparev V."/>
            <person name="Shewmaker P.L."/>
            <person name="Whitney A.M."/>
            <person name="McLaughlin R.W."/>
        </authorList>
    </citation>
    <scope>NUCLEOTIDE SEQUENCE [LARGE SCALE GENOMIC DNA]</scope>
    <source>
        <strain evidence="2 3">LMG 23085</strain>
    </source>
</reference>
<protein>
    <recommendedName>
        <fullName evidence="4">DUF1700 domain-containing protein</fullName>
    </recommendedName>
</protein>
<evidence type="ECO:0000313" key="2">
    <source>
        <dbReference type="EMBL" id="ALS02764.1"/>
    </source>
</evidence>
<sequence length="195" mass="21421">MNKQEFLYQLKEGLIRLDESERDQFVLYYDELIEDYIEDGESEEEAVKKLGKPAIVASKILEEAFEEGNFQPKKRTNPLMVGLLILGFPLWGSLLLALIAVILAAYIVIWCLPFSTGLFAVVGLAVSVFSSVASIFALQDGVFIAVTQLGVSILVLGLAILSGIATLNMANYVIKISRSFSNTVSRLIQNKGLLS</sequence>
<organism evidence="2 3">
    <name type="scientific">Enterococcus silesiacus</name>
    <dbReference type="NCBI Taxonomy" id="332949"/>
    <lineage>
        <taxon>Bacteria</taxon>
        <taxon>Bacillati</taxon>
        <taxon>Bacillota</taxon>
        <taxon>Bacilli</taxon>
        <taxon>Lactobacillales</taxon>
        <taxon>Enterococcaceae</taxon>
        <taxon>Enterococcus</taxon>
    </lineage>
</organism>
<gene>
    <name evidence="2" type="ORF">ATZ33_15670</name>
</gene>
<evidence type="ECO:0000313" key="3">
    <source>
        <dbReference type="Proteomes" id="UP000065511"/>
    </source>
</evidence>
<dbReference type="RefSeq" id="WP_071879285.1">
    <property type="nucleotide sequence ID" value="NZ_JXLC01000037.1"/>
</dbReference>
<feature type="transmembrane region" description="Helical" evidence="1">
    <location>
        <begin position="116"/>
        <end position="138"/>
    </location>
</feature>
<keyword evidence="1" id="KW-1133">Transmembrane helix</keyword>